<sequence length="107" mass="11827">MALELWYTNCRSVKNKLVDLQSTIAALPANTLILLTKTWLDPGVLDGELMDISSHTIFRRDRRGRGCHKAGLILFVTDGDVGELDISESEDNSDVPMELQPVLVASD</sequence>
<accession>A0ACB8CVB3</accession>
<protein>
    <submittedName>
        <fullName evidence="1">Uncharacterized protein</fullName>
    </submittedName>
</protein>
<name>A0ACB8CVB3_DERSI</name>
<reference evidence="1" key="1">
    <citation type="submission" date="2020-05" db="EMBL/GenBank/DDBJ databases">
        <title>Large-scale comparative analyses of tick genomes elucidate their genetic diversity and vector capacities.</title>
        <authorList>
            <person name="Jia N."/>
            <person name="Wang J."/>
            <person name="Shi W."/>
            <person name="Du L."/>
            <person name="Sun Y."/>
            <person name="Zhan W."/>
            <person name="Jiang J."/>
            <person name="Wang Q."/>
            <person name="Zhang B."/>
            <person name="Ji P."/>
            <person name="Sakyi L.B."/>
            <person name="Cui X."/>
            <person name="Yuan T."/>
            <person name="Jiang B."/>
            <person name="Yang W."/>
            <person name="Lam T.T.-Y."/>
            <person name="Chang Q."/>
            <person name="Ding S."/>
            <person name="Wang X."/>
            <person name="Zhu J."/>
            <person name="Ruan X."/>
            <person name="Zhao L."/>
            <person name="Wei J."/>
            <person name="Que T."/>
            <person name="Du C."/>
            <person name="Cheng J."/>
            <person name="Dai P."/>
            <person name="Han X."/>
            <person name="Huang E."/>
            <person name="Gao Y."/>
            <person name="Liu J."/>
            <person name="Shao H."/>
            <person name="Ye R."/>
            <person name="Li L."/>
            <person name="Wei W."/>
            <person name="Wang X."/>
            <person name="Wang C."/>
            <person name="Yang T."/>
            <person name="Huo Q."/>
            <person name="Li W."/>
            <person name="Guo W."/>
            <person name="Chen H."/>
            <person name="Zhou L."/>
            <person name="Ni X."/>
            <person name="Tian J."/>
            <person name="Zhou Y."/>
            <person name="Sheng Y."/>
            <person name="Liu T."/>
            <person name="Pan Y."/>
            <person name="Xia L."/>
            <person name="Li J."/>
            <person name="Zhao F."/>
            <person name="Cao W."/>
        </authorList>
    </citation>
    <scope>NUCLEOTIDE SEQUENCE</scope>
    <source>
        <strain evidence="1">Dsil-2018</strain>
    </source>
</reference>
<dbReference type="EMBL" id="CM023473">
    <property type="protein sequence ID" value="KAH7953127.1"/>
    <property type="molecule type" value="Genomic_DNA"/>
</dbReference>
<comment type="caution">
    <text evidence="1">The sequence shown here is derived from an EMBL/GenBank/DDBJ whole genome shotgun (WGS) entry which is preliminary data.</text>
</comment>
<dbReference type="Proteomes" id="UP000821865">
    <property type="component" value="Chromosome 4"/>
</dbReference>
<keyword evidence="2" id="KW-1185">Reference proteome</keyword>
<organism evidence="1 2">
    <name type="scientific">Dermacentor silvarum</name>
    <name type="common">Tick</name>
    <dbReference type="NCBI Taxonomy" id="543639"/>
    <lineage>
        <taxon>Eukaryota</taxon>
        <taxon>Metazoa</taxon>
        <taxon>Ecdysozoa</taxon>
        <taxon>Arthropoda</taxon>
        <taxon>Chelicerata</taxon>
        <taxon>Arachnida</taxon>
        <taxon>Acari</taxon>
        <taxon>Parasitiformes</taxon>
        <taxon>Ixodida</taxon>
        <taxon>Ixodoidea</taxon>
        <taxon>Ixodidae</taxon>
        <taxon>Rhipicephalinae</taxon>
        <taxon>Dermacentor</taxon>
    </lineage>
</organism>
<gene>
    <name evidence="1" type="ORF">HPB49_004986</name>
</gene>
<evidence type="ECO:0000313" key="2">
    <source>
        <dbReference type="Proteomes" id="UP000821865"/>
    </source>
</evidence>
<evidence type="ECO:0000313" key="1">
    <source>
        <dbReference type="EMBL" id="KAH7953127.1"/>
    </source>
</evidence>
<proteinExistence type="predicted"/>